<dbReference type="InterPro" id="IPR031582">
    <property type="entry name" value="TadF"/>
</dbReference>
<dbReference type="eggNOG" id="ENOG5032PPT">
    <property type="taxonomic scope" value="Bacteria"/>
</dbReference>
<evidence type="ECO:0000313" key="3">
    <source>
        <dbReference type="Proteomes" id="UP000028006"/>
    </source>
</evidence>
<dbReference type="Pfam" id="PF16964">
    <property type="entry name" value="TadF"/>
    <property type="match status" value="1"/>
</dbReference>
<name>A0A081N729_9GAMM</name>
<evidence type="ECO:0000256" key="1">
    <source>
        <dbReference type="SAM" id="Phobius"/>
    </source>
</evidence>
<keyword evidence="1" id="KW-0472">Membrane</keyword>
<keyword evidence="3" id="KW-1185">Reference proteome</keyword>
<comment type="caution">
    <text evidence="2">The sequence shown here is derived from an EMBL/GenBank/DDBJ whole genome shotgun (WGS) entry which is preliminary data.</text>
</comment>
<reference evidence="2 3" key="1">
    <citation type="submission" date="2014-06" db="EMBL/GenBank/DDBJ databases">
        <title>Whole Genome Sequences of Three Symbiotic Endozoicomonas Bacteria.</title>
        <authorList>
            <person name="Neave M.J."/>
            <person name="Apprill A."/>
            <person name="Voolstra C.R."/>
        </authorList>
    </citation>
    <scope>NUCLEOTIDE SEQUENCE [LARGE SCALE GENOMIC DNA]</scope>
    <source>
        <strain evidence="2 3">LMG 24815</strain>
    </source>
</reference>
<dbReference type="AlphaFoldDB" id="A0A081N729"/>
<protein>
    <recommendedName>
        <fullName evidence="4">Pilus assembly protein TadG</fullName>
    </recommendedName>
</protein>
<evidence type="ECO:0000313" key="2">
    <source>
        <dbReference type="EMBL" id="KEQ14252.1"/>
    </source>
</evidence>
<dbReference type="RefSeq" id="WP_034874051.1">
    <property type="nucleotide sequence ID" value="NZ_JOKG01000002.1"/>
</dbReference>
<organism evidence="2 3">
    <name type="scientific">Endozoicomonas montiporae</name>
    <dbReference type="NCBI Taxonomy" id="1027273"/>
    <lineage>
        <taxon>Bacteria</taxon>
        <taxon>Pseudomonadati</taxon>
        <taxon>Pseudomonadota</taxon>
        <taxon>Gammaproteobacteria</taxon>
        <taxon>Oceanospirillales</taxon>
        <taxon>Endozoicomonadaceae</taxon>
        <taxon>Endozoicomonas</taxon>
    </lineage>
</organism>
<proteinExistence type="predicted"/>
<keyword evidence="1" id="KW-0812">Transmembrane</keyword>
<dbReference type="Proteomes" id="UP000028006">
    <property type="component" value="Unassembled WGS sequence"/>
</dbReference>
<gene>
    <name evidence="2" type="ORF">GZ77_07490</name>
</gene>
<evidence type="ECO:0008006" key="4">
    <source>
        <dbReference type="Google" id="ProtNLM"/>
    </source>
</evidence>
<feature type="transmembrane region" description="Helical" evidence="1">
    <location>
        <begin position="12"/>
        <end position="36"/>
    </location>
</feature>
<accession>A0A081N729</accession>
<dbReference type="EMBL" id="JOKG01000002">
    <property type="protein sequence ID" value="KEQ14252.1"/>
    <property type="molecule type" value="Genomic_DNA"/>
</dbReference>
<keyword evidence="1" id="KW-1133">Transmembrane helix</keyword>
<sequence>MNLMVRRRFSGIGQRGVFTIEFALIASFIALVLVFISDMAARQTLQGHLQRLSYSGVNVIKERTQLYGSTSGLMTHKQASQLFEILKRSMSRTISGFQADKIGLHIEQVMFNDAGNCSGNQNDDACRLASFSLGGSGCRSVIPVQNRTELFLKTSWGNPISLYQVTLCYEAPNWYGNVIGDDFSKLQSTAFMMGR</sequence>